<feature type="compositionally biased region" description="Acidic residues" evidence="1">
    <location>
        <begin position="133"/>
        <end position="145"/>
    </location>
</feature>
<dbReference type="Proteomes" id="UP000800040">
    <property type="component" value="Unassembled WGS sequence"/>
</dbReference>
<feature type="compositionally biased region" description="Basic residues" evidence="1">
    <location>
        <begin position="115"/>
        <end position="127"/>
    </location>
</feature>
<feature type="region of interest" description="Disordered" evidence="1">
    <location>
        <begin position="1"/>
        <end position="25"/>
    </location>
</feature>
<evidence type="ECO:0000256" key="1">
    <source>
        <dbReference type="SAM" id="MobiDB-lite"/>
    </source>
</evidence>
<proteinExistence type="predicted"/>
<evidence type="ECO:0000313" key="2">
    <source>
        <dbReference type="EMBL" id="KAF1838982.1"/>
    </source>
</evidence>
<protein>
    <submittedName>
        <fullName evidence="2">Uncharacterized protein</fullName>
    </submittedName>
</protein>
<dbReference type="AlphaFoldDB" id="A0A6A5KS30"/>
<sequence length="162" mass="17645">MPPKKAATNGDASDASGPFKWEGPNDTKLLLLTQGRYVKPDEYPKLSTAFPGTSTGSIRNRISALRVKQRDMYADAGWELPEGGAGHSAKKAAAPARKKRNADADGSDEVQTPSKKPRAKRVKKDKVVKKEEQSDDPLQEGESADDTPKKVKKEEGLDELEI</sequence>
<reference evidence="2" key="1">
    <citation type="submission" date="2020-01" db="EMBL/GenBank/DDBJ databases">
        <authorList>
            <consortium name="DOE Joint Genome Institute"/>
            <person name="Haridas S."/>
            <person name="Albert R."/>
            <person name="Binder M."/>
            <person name="Bloem J."/>
            <person name="Labutti K."/>
            <person name="Salamov A."/>
            <person name="Andreopoulos B."/>
            <person name="Baker S.E."/>
            <person name="Barry K."/>
            <person name="Bills G."/>
            <person name="Bluhm B.H."/>
            <person name="Cannon C."/>
            <person name="Castanera R."/>
            <person name="Culley D.E."/>
            <person name="Daum C."/>
            <person name="Ezra D."/>
            <person name="Gonzalez J.B."/>
            <person name="Henrissat B."/>
            <person name="Kuo A."/>
            <person name="Liang C."/>
            <person name="Lipzen A."/>
            <person name="Lutzoni F."/>
            <person name="Magnuson J."/>
            <person name="Mondo S."/>
            <person name="Nolan M."/>
            <person name="Ohm R."/>
            <person name="Pangilinan J."/>
            <person name="Park H.-J."/>
            <person name="Ramirez L."/>
            <person name="Alfaro M."/>
            <person name="Sun H."/>
            <person name="Tritt A."/>
            <person name="Yoshinaga Y."/>
            <person name="Zwiers L.-H."/>
            <person name="Turgeon B.G."/>
            <person name="Goodwin S.B."/>
            <person name="Spatafora J.W."/>
            <person name="Crous P.W."/>
            <person name="Grigoriev I.V."/>
        </authorList>
    </citation>
    <scope>NUCLEOTIDE SEQUENCE</scope>
    <source>
        <strain evidence="2">P77</strain>
    </source>
</reference>
<dbReference type="EMBL" id="ML975247">
    <property type="protein sequence ID" value="KAF1838982.1"/>
    <property type="molecule type" value="Genomic_DNA"/>
</dbReference>
<feature type="region of interest" description="Disordered" evidence="1">
    <location>
        <begin position="78"/>
        <end position="162"/>
    </location>
</feature>
<accession>A0A6A5KS30</accession>
<name>A0A6A5KS30_9PLEO</name>
<feature type="compositionally biased region" description="Basic and acidic residues" evidence="1">
    <location>
        <begin position="146"/>
        <end position="155"/>
    </location>
</feature>
<keyword evidence="3" id="KW-1185">Reference proteome</keyword>
<organism evidence="2 3">
    <name type="scientific">Decorospora gaudefroyi</name>
    <dbReference type="NCBI Taxonomy" id="184978"/>
    <lineage>
        <taxon>Eukaryota</taxon>
        <taxon>Fungi</taxon>
        <taxon>Dikarya</taxon>
        <taxon>Ascomycota</taxon>
        <taxon>Pezizomycotina</taxon>
        <taxon>Dothideomycetes</taxon>
        <taxon>Pleosporomycetidae</taxon>
        <taxon>Pleosporales</taxon>
        <taxon>Pleosporineae</taxon>
        <taxon>Pleosporaceae</taxon>
        <taxon>Decorospora</taxon>
    </lineage>
</organism>
<evidence type="ECO:0000313" key="3">
    <source>
        <dbReference type="Proteomes" id="UP000800040"/>
    </source>
</evidence>
<dbReference type="OrthoDB" id="3889136at2759"/>
<gene>
    <name evidence="2" type="ORF">BDW02DRAFT_644110</name>
</gene>